<evidence type="ECO:0000313" key="1">
    <source>
        <dbReference type="EMBL" id="CAJ0804253.1"/>
    </source>
</evidence>
<gene>
    <name evidence="1" type="ORF">R77560_04043</name>
</gene>
<accession>A0AAD2BTF4</accession>
<comment type="caution">
    <text evidence="1">The sequence shown here is derived from an EMBL/GenBank/DDBJ whole genome shotgun (WGS) entry which is preliminary data.</text>
</comment>
<evidence type="ECO:0000313" key="2">
    <source>
        <dbReference type="Proteomes" id="UP001189756"/>
    </source>
</evidence>
<dbReference type="RefSeq" id="WP_045220628.1">
    <property type="nucleotide sequence ID" value="NZ_CATZAZ010000011.1"/>
</dbReference>
<dbReference type="Proteomes" id="UP001189756">
    <property type="component" value="Unassembled WGS sequence"/>
</dbReference>
<dbReference type="AlphaFoldDB" id="A0AAD2BTF4"/>
<protein>
    <submittedName>
        <fullName evidence="1">Uncharacterized protein</fullName>
    </submittedName>
</protein>
<sequence>MGATIFTRQHIEVLPLADRTNAFVLWEEHYESNVYPHNPHWSCTGFGRRPEALRTIFAHAAGCEGGLFRPRSGPCRPESYIRRWQRAAKQASICPTTTVRLDRSMKPFFWNDGEERAFDNTMSQDDPLDEARRGAWNQGQTIEIELPAEFDVLAAIVRSKRIPAWRVFKSAPDRLGYPYDAQASLFPHGARKKATETFAPLVRISQASDNLYEEVEPGKLVHRGYAYSAVAQFVKDAADGEIHLPGTFHSRIAAFRKHALEARVLEATTLLMPFVPEGTLPYPAAETAKMIQRYPQGLRMRDIEVGAKDDTHMAMYEAANIAGYQIVA</sequence>
<dbReference type="EMBL" id="CATZAZ010000011">
    <property type="protein sequence ID" value="CAJ0804253.1"/>
    <property type="molecule type" value="Genomic_DNA"/>
</dbReference>
<proteinExistence type="predicted"/>
<reference evidence="1" key="1">
    <citation type="submission" date="2023-07" db="EMBL/GenBank/DDBJ databases">
        <authorList>
            <person name="Peeters C."/>
        </authorList>
    </citation>
    <scope>NUCLEOTIDE SEQUENCE</scope>
    <source>
        <strain evidence="1">R-77560</strain>
    </source>
</reference>
<dbReference type="GeneID" id="34794243"/>
<name>A0AAD2BTF4_9RALS</name>
<organism evidence="1 2">
    <name type="scientific">Ralstonia thomasii</name>
    <dbReference type="NCBI Taxonomy" id="3058596"/>
    <lineage>
        <taxon>Bacteria</taxon>
        <taxon>Pseudomonadati</taxon>
        <taxon>Pseudomonadota</taxon>
        <taxon>Betaproteobacteria</taxon>
        <taxon>Burkholderiales</taxon>
        <taxon>Burkholderiaceae</taxon>
        <taxon>Ralstonia</taxon>
    </lineage>
</organism>